<dbReference type="AlphaFoldDB" id="A0A345DD94"/>
<protein>
    <recommendedName>
        <fullName evidence="12 13">Replicative DNA helicase</fullName>
        <ecNumber evidence="12 13">5.6.2.3</ecNumber>
    </recommendedName>
</protein>
<evidence type="ECO:0000313" key="16">
    <source>
        <dbReference type="Proteomes" id="UP000252182"/>
    </source>
</evidence>
<dbReference type="Gene3D" id="3.40.50.300">
    <property type="entry name" value="P-loop containing nucleotide triphosphate hydrolases"/>
    <property type="match status" value="1"/>
</dbReference>
<evidence type="ECO:0000313" key="15">
    <source>
        <dbReference type="EMBL" id="AXF86332.1"/>
    </source>
</evidence>
<dbReference type="GO" id="GO:0042802">
    <property type="term" value="F:identical protein binding"/>
    <property type="evidence" value="ECO:0007669"/>
    <property type="project" value="UniProtKB-ARBA"/>
</dbReference>
<keyword evidence="7 13" id="KW-0067">ATP-binding</keyword>
<gene>
    <name evidence="15" type="primary">dnaB</name>
    <name evidence="15" type="ORF">DTO96_102081</name>
</gene>
<dbReference type="OrthoDB" id="9773982at2"/>
<dbReference type="InterPro" id="IPR027417">
    <property type="entry name" value="P-loop_NTPase"/>
</dbReference>
<dbReference type="KEGG" id="hyf:DTO96_102081"/>
<keyword evidence="6 13" id="KW-0347">Helicase</keyword>
<comment type="catalytic activity">
    <reaction evidence="11 13">
        <text>ATP + H2O = ADP + phosphate + H(+)</text>
        <dbReference type="Rhea" id="RHEA:13065"/>
        <dbReference type="ChEBI" id="CHEBI:15377"/>
        <dbReference type="ChEBI" id="CHEBI:15378"/>
        <dbReference type="ChEBI" id="CHEBI:30616"/>
        <dbReference type="ChEBI" id="CHEBI:43474"/>
        <dbReference type="ChEBI" id="CHEBI:456216"/>
        <dbReference type="EC" id="5.6.2.3"/>
    </reaction>
</comment>
<dbReference type="PANTHER" id="PTHR30153:SF2">
    <property type="entry name" value="REPLICATIVE DNA HELICASE"/>
    <property type="match status" value="1"/>
</dbReference>
<name>A0A345DD94_9BURK</name>
<dbReference type="GO" id="GO:0006269">
    <property type="term" value="P:DNA replication, synthesis of primer"/>
    <property type="evidence" value="ECO:0007669"/>
    <property type="project" value="UniProtKB-UniRule"/>
</dbReference>
<dbReference type="EMBL" id="CP031124">
    <property type="protein sequence ID" value="AXF86332.1"/>
    <property type="molecule type" value="Genomic_DNA"/>
</dbReference>
<dbReference type="InterPro" id="IPR036185">
    <property type="entry name" value="DNA_heli_DnaB-like_N_sf"/>
</dbReference>
<reference evidence="16" key="1">
    <citation type="submission" date="2018-07" db="EMBL/GenBank/DDBJ databases">
        <authorList>
            <person name="Kim H."/>
        </authorList>
    </citation>
    <scope>NUCLEOTIDE SEQUENCE [LARGE SCALE GENOMIC DNA]</scope>
    <source>
        <strain evidence="16">F02</strain>
    </source>
</reference>
<dbReference type="SUPFAM" id="SSF48024">
    <property type="entry name" value="N-terminal domain of DnaB helicase"/>
    <property type="match status" value="1"/>
</dbReference>
<keyword evidence="5 13" id="KW-0378">Hydrolase</keyword>
<keyword evidence="2 13" id="KW-0639">Primosome</keyword>
<evidence type="ECO:0000256" key="3">
    <source>
        <dbReference type="ARBA" id="ARBA00022705"/>
    </source>
</evidence>
<dbReference type="GO" id="GO:0016887">
    <property type="term" value="F:ATP hydrolysis activity"/>
    <property type="evidence" value="ECO:0007669"/>
    <property type="project" value="RHEA"/>
</dbReference>
<keyword evidence="4 13" id="KW-0547">Nucleotide-binding</keyword>
<proteinExistence type="inferred from homology"/>
<evidence type="ECO:0000256" key="8">
    <source>
        <dbReference type="ARBA" id="ARBA00023125"/>
    </source>
</evidence>
<dbReference type="InterPro" id="IPR003593">
    <property type="entry name" value="AAA+_ATPase"/>
</dbReference>
<evidence type="ECO:0000256" key="5">
    <source>
        <dbReference type="ARBA" id="ARBA00022801"/>
    </source>
</evidence>
<dbReference type="PROSITE" id="PS51199">
    <property type="entry name" value="SF4_HELICASE"/>
    <property type="match status" value="1"/>
</dbReference>
<dbReference type="InterPro" id="IPR007692">
    <property type="entry name" value="DNA_helicase_DnaB"/>
</dbReference>
<accession>A0A345DD94</accession>
<dbReference type="Gene3D" id="1.10.860.10">
    <property type="entry name" value="DNAb Helicase, Chain A"/>
    <property type="match status" value="1"/>
</dbReference>
<evidence type="ECO:0000256" key="13">
    <source>
        <dbReference type="RuleBase" id="RU362085"/>
    </source>
</evidence>
<evidence type="ECO:0000256" key="9">
    <source>
        <dbReference type="ARBA" id="ARBA00023235"/>
    </source>
</evidence>
<evidence type="ECO:0000256" key="4">
    <source>
        <dbReference type="ARBA" id="ARBA00022741"/>
    </source>
</evidence>
<evidence type="ECO:0000256" key="11">
    <source>
        <dbReference type="ARBA" id="ARBA00048954"/>
    </source>
</evidence>
<dbReference type="RefSeq" id="WP_114563419.1">
    <property type="nucleotide sequence ID" value="NZ_CP031124.1"/>
</dbReference>
<dbReference type="FunFam" id="3.40.50.300:FF:000076">
    <property type="entry name" value="Replicative DNA helicase"/>
    <property type="match status" value="1"/>
</dbReference>
<comment type="similarity">
    <text evidence="1 13">Belongs to the helicase family. DnaB subfamily.</text>
</comment>
<dbReference type="CDD" id="cd00984">
    <property type="entry name" value="DnaB_C"/>
    <property type="match status" value="1"/>
</dbReference>
<evidence type="ECO:0000256" key="6">
    <source>
        <dbReference type="ARBA" id="ARBA00022806"/>
    </source>
</evidence>
<dbReference type="InterPro" id="IPR007693">
    <property type="entry name" value="DNA_helicase_DnaB-like_N"/>
</dbReference>
<keyword evidence="8 13" id="KW-0238">DNA-binding</keyword>
<dbReference type="GO" id="GO:0043139">
    <property type="term" value="F:5'-3' DNA helicase activity"/>
    <property type="evidence" value="ECO:0007669"/>
    <property type="project" value="UniProtKB-EC"/>
</dbReference>
<dbReference type="EC" id="5.6.2.3" evidence="12 13"/>
<dbReference type="NCBIfam" id="TIGR00665">
    <property type="entry name" value="DnaB"/>
    <property type="match status" value="1"/>
</dbReference>
<dbReference type="Proteomes" id="UP000252182">
    <property type="component" value="Chromosome"/>
</dbReference>
<dbReference type="SMART" id="SM00382">
    <property type="entry name" value="AAA"/>
    <property type="match status" value="1"/>
</dbReference>
<evidence type="ECO:0000256" key="1">
    <source>
        <dbReference type="ARBA" id="ARBA00008428"/>
    </source>
</evidence>
<dbReference type="InterPro" id="IPR016136">
    <property type="entry name" value="DNA_helicase_N/primase_C"/>
</dbReference>
<evidence type="ECO:0000256" key="2">
    <source>
        <dbReference type="ARBA" id="ARBA00022515"/>
    </source>
</evidence>
<dbReference type="Pfam" id="PF03796">
    <property type="entry name" value="DnaB_C"/>
    <property type="match status" value="1"/>
</dbReference>
<dbReference type="GO" id="GO:0005524">
    <property type="term" value="F:ATP binding"/>
    <property type="evidence" value="ECO:0007669"/>
    <property type="project" value="UniProtKB-UniRule"/>
</dbReference>
<evidence type="ECO:0000259" key="14">
    <source>
        <dbReference type="PROSITE" id="PS51199"/>
    </source>
</evidence>
<evidence type="ECO:0000256" key="12">
    <source>
        <dbReference type="NCBIfam" id="TIGR00665"/>
    </source>
</evidence>
<dbReference type="FunFam" id="1.10.860.10:FF:000001">
    <property type="entry name" value="Replicative DNA helicase"/>
    <property type="match status" value="1"/>
</dbReference>
<dbReference type="NCBIfam" id="NF004384">
    <property type="entry name" value="PRK05748.1"/>
    <property type="match status" value="1"/>
</dbReference>
<dbReference type="InterPro" id="IPR007694">
    <property type="entry name" value="DNA_helicase_DnaB-like_C"/>
</dbReference>
<keyword evidence="9" id="KW-0413">Isomerase</keyword>
<keyword evidence="3 13" id="KW-0235">DNA replication</keyword>
<sequence>MSPEIHDDLSALRTPPHSIEAEQSILGGLMLDNMAWDKVNDMIREEAFYRFDHRLIFKTIHTLIEQGHPADVVTVFESLQNQGRLDDVGGMSYLNALVTGVSSAAHIRRYAEIVHDRALLRKLVSASDNIAEAAFAPQGKETKAIIDFAEQSILAVAEDGRRGGGADFHELPVVLTEVLDQINDLYHRDQKDEVTGVSTGFYDLDRMTAGLQKGDLIIVAGRPSMGKTSFSMNIAEHVAIAEGLPVAVFSMEMGAKQLGMRILGSVGKLNQTRLRTGQLLDEDWERLTVAMEKMHETQLYIDETPALNSLDLRARARRLARTCGGLGLIVVDYLQLMSASRAGDNRATEISEISRSLKALARELECPLIALSQLNRSVEQRPDKRPMMSDLRESGAIEQDADIIMFVYRDEVYNKEDPNVKGRAEIIIGKQRNGPIGTVNLSFIGEYTKFDNAAYSDEYQPNY</sequence>
<dbReference type="GO" id="GO:0003677">
    <property type="term" value="F:DNA binding"/>
    <property type="evidence" value="ECO:0007669"/>
    <property type="project" value="UniProtKB-UniRule"/>
</dbReference>
<feature type="domain" description="SF4 helicase" evidence="14">
    <location>
        <begin position="190"/>
        <end position="457"/>
    </location>
</feature>
<dbReference type="Pfam" id="PF00772">
    <property type="entry name" value="DnaB"/>
    <property type="match status" value="1"/>
</dbReference>
<dbReference type="PANTHER" id="PTHR30153">
    <property type="entry name" value="REPLICATIVE DNA HELICASE DNAB"/>
    <property type="match status" value="1"/>
</dbReference>
<dbReference type="GO" id="GO:1990077">
    <property type="term" value="C:primosome complex"/>
    <property type="evidence" value="ECO:0007669"/>
    <property type="project" value="UniProtKB-UniRule"/>
</dbReference>
<keyword evidence="16" id="KW-1185">Reference proteome</keyword>
<evidence type="ECO:0000256" key="10">
    <source>
        <dbReference type="ARBA" id="ARBA00044932"/>
    </source>
</evidence>
<organism evidence="15 16">
    <name type="scientific">Ephemeroptericola cinctiostellae</name>
    <dbReference type="NCBI Taxonomy" id="2268024"/>
    <lineage>
        <taxon>Bacteria</taxon>
        <taxon>Pseudomonadati</taxon>
        <taxon>Pseudomonadota</taxon>
        <taxon>Betaproteobacteria</taxon>
        <taxon>Burkholderiales</taxon>
        <taxon>Burkholderiaceae</taxon>
        <taxon>Ephemeroptericola</taxon>
    </lineage>
</organism>
<comment type="function">
    <text evidence="10 13">The main replicative DNA helicase, it participates in initiation and elongation during chromosome replication. Travels ahead of the DNA replisome, separating dsDNA into templates for DNA synthesis. A processive ATP-dependent 5'-3' DNA helicase it has DNA-dependent ATPase activity.</text>
</comment>
<dbReference type="GO" id="GO:0005829">
    <property type="term" value="C:cytosol"/>
    <property type="evidence" value="ECO:0007669"/>
    <property type="project" value="TreeGrafter"/>
</dbReference>
<dbReference type="SUPFAM" id="SSF52540">
    <property type="entry name" value="P-loop containing nucleoside triphosphate hydrolases"/>
    <property type="match status" value="1"/>
</dbReference>
<evidence type="ECO:0000256" key="7">
    <source>
        <dbReference type="ARBA" id="ARBA00022840"/>
    </source>
</evidence>